<dbReference type="Pfam" id="PF13369">
    <property type="entry name" value="Transglut_core2"/>
    <property type="match status" value="1"/>
</dbReference>
<sequence>MDAQALQHGLSLAKRNLSCAVELPGAETLDIDECLEELAEWAHQVEKFTRRLMPRFQSSPEQFEETEARFRMLCLTTYLQRDLGIGYDQAWKEIPLEDDALFDDSQRLFLHGVIYERRGTCNSLPVLFTVVGRCLGYSLYLVKSIGHTFVRWEDCSDRFNIETTSPGFRALDDRHYHRWPKAMTHQDTQATYLLRNMNEEQENAAFFALRGHCLTDNRRFTDSLASYQEAQRTDPDDPNYRGHSAVATLMASIESRAMFHEIDGAGNLLNVVYRRQGRNTKRPAAWWEKRSFPQARKQYEFIMKCWADRDTDTALEDFYR</sequence>
<dbReference type="RefSeq" id="WP_144972572.1">
    <property type="nucleotide sequence ID" value="NZ_CP036289.1"/>
</dbReference>
<dbReference type="OrthoDB" id="281718at2"/>
<protein>
    <recommendedName>
        <fullName evidence="2">Protein SirB1 N-terminal domain-containing protein</fullName>
    </recommendedName>
</protein>
<reference evidence="4" key="1">
    <citation type="submission" date="2019-02" db="EMBL/GenBank/DDBJ databases">
        <title>Deep-cultivation of Planctomycetes and their phenomic and genomic characterization uncovers novel biology.</title>
        <authorList>
            <person name="Wiegand S."/>
            <person name="Jogler M."/>
            <person name="Boedeker C."/>
            <person name="Pinto D."/>
            <person name="Vollmers J."/>
            <person name="Rivas-Marin E."/>
            <person name="Kohn T."/>
            <person name="Peeters S.H."/>
            <person name="Heuer A."/>
            <person name="Rast P."/>
            <person name="Oberbeckmann S."/>
            <person name="Bunk B."/>
            <person name="Jeske O."/>
            <person name="Meyerdierks A."/>
            <person name="Storesund J.E."/>
            <person name="Kallscheuer N."/>
            <person name="Luecker S."/>
            <person name="Lage O.M."/>
            <person name="Pohl T."/>
            <person name="Merkel B.J."/>
            <person name="Hornburger P."/>
            <person name="Mueller R.-W."/>
            <person name="Bruemmer F."/>
            <person name="Labrenz M."/>
            <person name="Spormann A.M."/>
            <person name="Op den Camp H."/>
            <person name="Overmann J."/>
            <person name="Amann R."/>
            <person name="Jetten M.S.M."/>
            <person name="Mascher T."/>
            <person name="Medema M.H."/>
            <person name="Devos D.P."/>
            <person name="Kaster A.-K."/>
            <person name="Ovreas L."/>
            <person name="Rohde M."/>
            <person name="Galperin M.Y."/>
            <person name="Jogler C."/>
        </authorList>
    </citation>
    <scope>NUCLEOTIDE SEQUENCE [LARGE SCALE GENOMIC DNA]</scope>
    <source>
        <strain evidence="4">Pan97</strain>
    </source>
</reference>
<organism evidence="3 4">
    <name type="scientific">Bremerella volcania</name>
    <dbReference type="NCBI Taxonomy" id="2527984"/>
    <lineage>
        <taxon>Bacteria</taxon>
        <taxon>Pseudomonadati</taxon>
        <taxon>Planctomycetota</taxon>
        <taxon>Planctomycetia</taxon>
        <taxon>Pirellulales</taxon>
        <taxon>Pirellulaceae</taxon>
        <taxon>Bremerella</taxon>
    </lineage>
</organism>
<feature type="domain" description="Protein SirB1 N-terminal" evidence="2">
    <location>
        <begin position="98"/>
        <end position="159"/>
    </location>
</feature>
<keyword evidence="4" id="KW-1185">Reference proteome</keyword>
<evidence type="ECO:0000256" key="1">
    <source>
        <dbReference type="ARBA" id="ARBA00007100"/>
    </source>
</evidence>
<evidence type="ECO:0000313" key="3">
    <source>
        <dbReference type="EMBL" id="QDU75308.1"/>
    </source>
</evidence>
<dbReference type="AlphaFoldDB" id="A0A518C7W6"/>
<proteinExistence type="inferred from homology"/>
<dbReference type="InterPro" id="IPR032698">
    <property type="entry name" value="SirB1_N"/>
</dbReference>
<name>A0A518C7W6_9BACT</name>
<dbReference type="Proteomes" id="UP000318626">
    <property type="component" value="Chromosome"/>
</dbReference>
<evidence type="ECO:0000313" key="4">
    <source>
        <dbReference type="Proteomes" id="UP000318626"/>
    </source>
</evidence>
<comment type="similarity">
    <text evidence="1">Belongs to the UPF0162 family.</text>
</comment>
<evidence type="ECO:0000259" key="2">
    <source>
        <dbReference type="Pfam" id="PF13369"/>
    </source>
</evidence>
<dbReference type="KEGG" id="bvo:Pan97_23380"/>
<gene>
    <name evidence="3" type="ORF">Pan97_23380</name>
</gene>
<accession>A0A518C7W6</accession>
<dbReference type="EMBL" id="CP036289">
    <property type="protein sequence ID" value="QDU75308.1"/>
    <property type="molecule type" value="Genomic_DNA"/>
</dbReference>